<dbReference type="KEGG" id="fgu:SD28_02380"/>
<gene>
    <name evidence="6" type="primary">rpsH</name>
    <name evidence="8" type="ORF">SD28_02380</name>
</gene>
<keyword evidence="2 6" id="KW-0689">Ribosomal protein</keyword>
<sequence>MSMQDPIADMFTRIRNGLSAHKETVSVPFSKMKMEIANFLVQEGYIAECSKAITAIGHPCIVIELKYHAGAPVIEMIKRVSRPSLRIYKSHAELPKVYGGFGVAIVSTSKGLVSDRKARALGVGGEIIGYVA</sequence>
<evidence type="ECO:0000256" key="4">
    <source>
        <dbReference type="ARBA" id="ARBA00035258"/>
    </source>
</evidence>
<dbReference type="EMBL" id="CP010427">
    <property type="protein sequence ID" value="AJC48577.1"/>
    <property type="molecule type" value="Genomic_DNA"/>
</dbReference>
<dbReference type="GO" id="GO:0005737">
    <property type="term" value="C:cytoplasm"/>
    <property type="evidence" value="ECO:0007669"/>
    <property type="project" value="UniProtKB-ARBA"/>
</dbReference>
<dbReference type="Pfam" id="PF00410">
    <property type="entry name" value="Ribosomal_S8"/>
    <property type="match status" value="1"/>
</dbReference>
<dbReference type="InterPro" id="IPR000630">
    <property type="entry name" value="Ribosomal_uS8"/>
</dbReference>
<dbReference type="Gene3D" id="3.30.1370.30">
    <property type="match status" value="1"/>
</dbReference>
<comment type="subunit">
    <text evidence="5 6">Part of the 30S ribosomal subunit. Contacts proteins S5 and S12.</text>
</comment>
<proteinExistence type="inferred from homology"/>
<dbReference type="NCBIfam" id="NF001109">
    <property type="entry name" value="PRK00136.1"/>
    <property type="match status" value="1"/>
</dbReference>
<keyword evidence="6" id="KW-0694">RNA-binding</keyword>
<evidence type="ECO:0000256" key="7">
    <source>
        <dbReference type="RuleBase" id="RU003660"/>
    </source>
</evidence>
<evidence type="ECO:0000313" key="9">
    <source>
        <dbReference type="Proteomes" id="UP000031104"/>
    </source>
</evidence>
<protein>
    <recommendedName>
        <fullName evidence="4 6">Small ribosomal subunit protein uS8</fullName>
    </recommendedName>
</protein>
<dbReference type="PROSITE" id="PS00053">
    <property type="entry name" value="RIBOSOMAL_S8"/>
    <property type="match status" value="1"/>
</dbReference>
<dbReference type="Proteomes" id="UP000031104">
    <property type="component" value="Chromosome"/>
</dbReference>
<evidence type="ECO:0000256" key="5">
    <source>
        <dbReference type="ARBA" id="ARBA00046740"/>
    </source>
</evidence>
<dbReference type="OrthoDB" id="9802617at2"/>
<evidence type="ECO:0000256" key="1">
    <source>
        <dbReference type="ARBA" id="ARBA00006471"/>
    </source>
</evidence>
<keyword evidence="9" id="KW-1185">Reference proteome</keyword>
<dbReference type="SUPFAM" id="SSF56047">
    <property type="entry name" value="Ribosomal protein S8"/>
    <property type="match status" value="1"/>
</dbReference>
<dbReference type="Gene3D" id="3.30.1490.10">
    <property type="match status" value="1"/>
</dbReference>
<dbReference type="STRING" id="594679.SD28_02380"/>
<dbReference type="AlphaFoldDB" id="A0A0A8E4U2"/>
<comment type="function">
    <text evidence="6">One of the primary rRNA binding proteins, it binds directly to 16S rRNA central domain where it helps coordinate assembly of the platform of the 30S subunit.</text>
</comment>
<dbReference type="FunFam" id="3.30.1490.10:FF:000001">
    <property type="entry name" value="30S ribosomal protein S8"/>
    <property type="match status" value="1"/>
</dbReference>
<reference evidence="8 9" key="1">
    <citation type="submission" date="2014-12" db="EMBL/GenBank/DDBJ databases">
        <title>Complete genome sequence of Francisella guanzhouensis strain 08HL01032 isolated from air-conditioning system in China.</title>
        <authorList>
            <person name="Svensson D."/>
            <person name="Ohrman C."/>
            <person name="Backman S."/>
            <person name="Karlsson E."/>
            <person name="Nilsson E."/>
            <person name="Bystrom M."/>
            <person name="Larkeryd A."/>
            <person name="Stenberg P."/>
            <person name="Scholtz H.C."/>
            <person name="Forsman M."/>
            <person name="Sjodin A."/>
        </authorList>
    </citation>
    <scope>NUCLEOTIDE SEQUENCE [LARGE SCALE GENOMIC DNA]</scope>
    <source>
        <strain evidence="8 9">08HL01032</strain>
    </source>
</reference>
<comment type="similarity">
    <text evidence="1 6 7">Belongs to the universal ribosomal protein uS8 family.</text>
</comment>
<dbReference type="InterPro" id="IPR035987">
    <property type="entry name" value="Ribosomal_uS8_sf"/>
</dbReference>
<keyword evidence="3 6" id="KW-0687">Ribonucleoprotein</keyword>
<name>A0A0A8E4U2_9GAMM</name>
<evidence type="ECO:0000256" key="3">
    <source>
        <dbReference type="ARBA" id="ARBA00023274"/>
    </source>
</evidence>
<dbReference type="HOGENOM" id="CLU_098428_0_0_6"/>
<evidence type="ECO:0000313" key="8">
    <source>
        <dbReference type="EMBL" id="AJC48577.1"/>
    </source>
</evidence>
<dbReference type="GO" id="GO:0006412">
    <property type="term" value="P:translation"/>
    <property type="evidence" value="ECO:0007669"/>
    <property type="project" value="UniProtKB-UniRule"/>
</dbReference>
<accession>A0A0A8E4U2</accession>
<organism evidence="8 9">
    <name type="scientific">Allofrancisella guangzhouensis</name>
    <dbReference type="NCBI Taxonomy" id="594679"/>
    <lineage>
        <taxon>Bacteria</taxon>
        <taxon>Pseudomonadati</taxon>
        <taxon>Pseudomonadota</taxon>
        <taxon>Gammaproteobacteria</taxon>
        <taxon>Thiotrichales</taxon>
        <taxon>Francisellaceae</taxon>
        <taxon>Allofrancisella</taxon>
    </lineage>
</organism>
<keyword evidence="6" id="KW-0699">rRNA-binding</keyword>
<evidence type="ECO:0000256" key="2">
    <source>
        <dbReference type="ARBA" id="ARBA00022980"/>
    </source>
</evidence>
<dbReference type="GO" id="GO:0003735">
    <property type="term" value="F:structural constituent of ribosome"/>
    <property type="evidence" value="ECO:0007669"/>
    <property type="project" value="InterPro"/>
</dbReference>
<dbReference type="HAMAP" id="MF_01302_B">
    <property type="entry name" value="Ribosomal_uS8_B"/>
    <property type="match status" value="1"/>
</dbReference>
<dbReference type="GO" id="GO:0005840">
    <property type="term" value="C:ribosome"/>
    <property type="evidence" value="ECO:0007669"/>
    <property type="project" value="UniProtKB-KW"/>
</dbReference>
<dbReference type="InterPro" id="IPR047863">
    <property type="entry name" value="Ribosomal_uS8_CS"/>
</dbReference>
<dbReference type="PANTHER" id="PTHR11758">
    <property type="entry name" value="40S RIBOSOMAL PROTEIN S15A"/>
    <property type="match status" value="1"/>
</dbReference>
<dbReference type="GO" id="GO:0019843">
    <property type="term" value="F:rRNA binding"/>
    <property type="evidence" value="ECO:0007669"/>
    <property type="project" value="UniProtKB-UniRule"/>
</dbReference>
<evidence type="ECO:0000256" key="6">
    <source>
        <dbReference type="HAMAP-Rule" id="MF_01302"/>
    </source>
</evidence>
<dbReference type="GO" id="GO:1990904">
    <property type="term" value="C:ribonucleoprotein complex"/>
    <property type="evidence" value="ECO:0007669"/>
    <property type="project" value="UniProtKB-KW"/>
</dbReference>
<dbReference type="RefSeq" id="WP_039123600.1">
    <property type="nucleotide sequence ID" value="NZ_CP010427.1"/>
</dbReference>